<name>A0A559A0T1_STREE</name>
<protein>
    <submittedName>
        <fullName evidence="4">Carboxynorspermidine decarboxylase</fullName>
    </submittedName>
</protein>
<dbReference type="FunFam" id="2.40.37.10:FF:000013">
    <property type="entry name" value="Carboxynorspermidine decarboxylase"/>
    <property type="match status" value="1"/>
</dbReference>
<accession>A0A559A0T1</accession>
<dbReference type="GO" id="GO:0008836">
    <property type="term" value="F:diaminopimelate decarboxylase activity"/>
    <property type="evidence" value="ECO:0007669"/>
    <property type="project" value="TreeGrafter"/>
</dbReference>
<dbReference type="InterPro" id="IPR022643">
    <property type="entry name" value="De-COase2_C"/>
</dbReference>
<dbReference type="Pfam" id="PF00278">
    <property type="entry name" value="Orn_DAP_Arg_deC"/>
    <property type="match status" value="1"/>
</dbReference>
<organism evidence="4 5">
    <name type="scientific">Streptococcus pneumoniae</name>
    <dbReference type="NCBI Taxonomy" id="1313"/>
    <lineage>
        <taxon>Bacteria</taxon>
        <taxon>Bacillati</taxon>
        <taxon>Bacillota</taxon>
        <taxon>Bacilli</taxon>
        <taxon>Lactobacillales</taxon>
        <taxon>Streptococcaceae</taxon>
        <taxon>Streptococcus</taxon>
    </lineage>
</organism>
<evidence type="ECO:0000313" key="4">
    <source>
        <dbReference type="EMBL" id="TVW83242.1"/>
    </source>
</evidence>
<dbReference type="PANTHER" id="PTHR43727">
    <property type="entry name" value="DIAMINOPIMELATE DECARBOXYLASE"/>
    <property type="match status" value="1"/>
</dbReference>
<dbReference type="EMBL" id="VMWH01000123">
    <property type="protein sequence ID" value="TVW83242.1"/>
    <property type="molecule type" value="Genomic_DNA"/>
</dbReference>
<dbReference type="InterPro" id="IPR029066">
    <property type="entry name" value="PLP-binding_barrel"/>
</dbReference>
<reference evidence="4 5" key="1">
    <citation type="submission" date="2019-07" db="EMBL/GenBank/DDBJ databases">
        <authorList>
            <person name="Mohale T."/>
        </authorList>
    </citation>
    <scope>NUCLEOTIDE SEQUENCE [LARGE SCALE GENOMIC DNA]</scope>
    <source>
        <strain evidence="4 5">NTPn 126</strain>
    </source>
</reference>
<dbReference type="Proteomes" id="UP000320896">
    <property type="component" value="Unassembled WGS sequence"/>
</dbReference>
<dbReference type="GO" id="GO:0009089">
    <property type="term" value="P:lysine biosynthetic process via diaminopimelate"/>
    <property type="evidence" value="ECO:0007669"/>
    <property type="project" value="TreeGrafter"/>
</dbReference>
<dbReference type="SUPFAM" id="SSF50621">
    <property type="entry name" value="Alanine racemase C-terminal domain-like"/>
    <property type="match status" value="1"/>
</dbReference>
<proteinExistence type="predicted"/>
<dbReference type="Gene3D" id="2.40.37.10">
    <property type="entry name" value="Lyase, Ornithine Decarboxylase, Chain A, domain 1"/>
    <property type="match status" value="1"/>
</dbReference>
<evidence type="ECO:0000313" key="5">
    <source>
        <dbReference type="Proteomes" id="UP000320896"/>
    </source>
</evidence>
<keyword evidence="2" id="KW-0663">Pyridoxal phosphate</keyword>
<evidence type="ECO:0000256" key="2">
    <source>
        <dbReference type="ARBA" id="ARBA00022898"/>
    </source>
</evidence>
<dbReference type="PANTHER" id="PTHR43727:SF1">
    <property type="entry name" value="CARBOXYNORSPERMIDINE_CARBOXYSPERMIDINE DECARBOXYLASE"/>
    <property type="match status" value="1"/>
</dbReference>
<feature type="non-terminal residue" evidence="4">
    <location>
        <position position="1"/>
    </location>
</feature>
<evidence type="ECO:0000256" key="1">
    <source>
        <dbReference type="ARBA" id="ARBA00001933"/>
    </source>
</evidence>
<dbReference type="Gene3D" id="3.20.20.10">
    <property type="entry name" value="Alanine racemase"/>
    <property type="match status" value="1"/>
</dbReference>
<comment type="caution">
    <text evidence="4">The sequence shown here is derived from an EMBL/GenBank/DDBJ whole genome shotgun (WGS) entry which is preliminary data.</text>
</comment>
<comment type="cofactor">
    <cofactor evidence="1">
        <name>pyridoxal 5'-phosphate</name>
        <dbReference type="ChEBI" id="CHEBI:597326"/>
    </cofactor>
</comment>
<sequence length="199" mass="22595">DDLQTTLKAVEELFRSYLPEIKWHNMGGGHHITREGYDVDLLISEIKRIRETYNLEIYIEPGEAIALNAGYLATEVLDIVENGMEILVLDASATCHMPDVLEMPYRPPLRNGFEAQEEAHTYRLSSNTCLTGDVIGDYSFENPVQIGDRLYFEDMAIYSFVKNNTFNGIGLPSLYLMDDQGYCSLVKAFGYQDFKGRLS</sequence>
<dbReference type="InterPro" id="IPR009006">
    <property type="entry name" value="Ala_racemase/Decarboxylase_C"/>
</dbReference>
<evidence type="ECO:0000259" key="3">
    <source>
        <dbReference type="Pfam" id="PF00278"/>
    </source>
</evidence>
<gene>
    <name evidence="4" type="ORF">AZJ70_09355</name>
</gene>
<dbReference type="AlphaFoldDB" id="A0A559A0T1"/>
<feature type="domain" description="Orn/DAP/Arg decarboxylase 2 C-terminal" evidence="3">
    <location>
        <begin position="68"/>
        <end position="155"/>
    </location>
</feature>